<dbReference type="PROSITE" id="PS00624">
    <property type="entry name" value="GMC_OXRED_2"/>
    <property type="match status" value="1"/>
</dbReference>
<dbReference type="Pfam" id="PF05199">
    <property type="entry name" value="GMC_oxred_C"/>
    <property type="match status" value="1"/>
</dbReference>
<dbReference type="PANTHER" id="PTHR11552">
    <property type="entry name" value="GLUCOSE-METHANOL-CHOLINE GMC OXIDOREDUCTASE"/>
    <property type="match status" value="1"/>
</dbReference>
<organism evidence="7 8">
    <name type="scientific">Roridomyces roridus</name>
    <dbReference type="NCBI Taxonomy" id="1738132"/>
    <lineage>
        <taxon>Eukaryota</taxon>
        <taxon>Fungi</taxon>
        <taxon>Dikarya</taxon>
        <taxon>Basidiomycota</taxon>
        <taxon>Agaricomycotina</taxon>
        <taxon>Agaricomycetes</taxon>
        <taxon>Agaricomycetidae</taxon>
        <taxon>Agaricales</taxon>
        <taxon>Marasmiineae</taxon>
        <taxon>Mycenaceae</taxon>
        <taxon>Roridomyces</taxon>
    </lineage>
</organism>
<evidence type="ECO:0000313" key="8">
    <source>
        <dbReference type="Proteomes" id="UP001221142"/>
    </source>
</evidence>
<dbReference type="InterPro" id="IPR036188">
    <property type="entry name" value="FAD/NAD-bd_sf"/>
</dbReference>
<reference evidence="7" key="1">
    <citation type="submission" date="2023-03" db="EMBL/GenBank/DDBJ databases">
        <title>Massive genome expansion in bonnet fungi (Mycena s.s.) driven by repeated elements and novel gene families across ecological guilds.</title>
        <authorList>
            <consortium name="Lawrence Berkeley National Laboratory"/>
            <person name="Harder C.B."/>
            <person name="Miyauchi S."/>
            <person name="Viragh M."/>
            <person name="Kuo A."/>
            <person name="Thoen E."/>
            <person name="Andreopoulos B."/>
            <person name="Lu D."/>
            <person name="Skrede I."/>
            <person name="Drula E."/>
            <person name="Henrissat B."/>
            <person name="Morin E."/>
            <person name="Kohler A."/>
            <person name="Barry K."/>
            <person name="LaButti K."/>
            <person name="Morin E."/>
            <person name="Salamov A."/>
            <person name="Lipzen A."/>
            <person name="Mereny Z."/>
            <person name="Hegedus B."/>
            <person name="Baldrian P."/>
            <person name="Stursova M."/>
            <person name="Weitz H."/>
            <person name="Taylor A."/>
            <person name="Grigoriev I.V."/>
            <person name="Nagy L.G."/>
            <person name="Martin F."/>
            <person name="Kauserud H."/>
        </authorList>
    </citation>
    <scope>NUCLEOTIDE SEQUENCE</scope>
    <source>
        <strain evidence="7">9284</strain>
    </source>
</reference>
<name>A0AAD7BDQ9_9AGAR</name>
<dbReference type="Gene3D" id="3.50.50.60">
    <property type="entry name" value="FAD/NAD(P)-binding domain"/>
    <property type="match status" value="1"/>
</dbReference>
<feature type="binding site" evidence="3">
    <location>
        <begin position="101"/>
        <end position="104"/>
    </location>
    <ligand>
        <name>FAD</name>
        <dbReference type="ChEBI" id="CHEBI:57692"/>
    </ligand>
</feature>
<evidence type="ECO:0000259" key="6">
    <source>
        <dbReference type="PROSITE" id="PS00624"/>
    </source>
</evidence>
<keyword evidence="8" id="KW-1185">Reference proteome</keyword>
<dbReference type="Pfam" id="PF00732">
    <property type="entry name" value="GMC_oxred_N"/>
    <property type="match status" value="1"/>
</dbReference>
<evidence type="ECO:0000313" key="7">
    <source>
        <dbReference type="EMBL" id="KAJ7617391.1"/>
    </source>
</evidence>
<protein>
    <recommendedName>
        <fullName evidence="5 6">Glucose-methanol-choline oxidoreductase N-terminal domain-containing protein</fullName>
    </recommendedName>
</protein>
<feature type="domain" description="Glucose-methanol-choline oxidoreductase N-terminal" evidence="6">
    <location>
        <begin position="267"/>
        <end position="281"/>
    </location>
</feature>
<dbReference type="GO" id="GO:0016614">
    <property type="term" value="F:oxidoreductase activity, acting on CH-OH group of donors"/>
    <property type="evidence" value="ECO:0007669"/>
    <property type="project" value="InterPro"/>
</dbReference>
<dbReference type="InterPro" id="IPR007867">
    <property type="entry name" value="GMC_OxRtase_C"/>
</dbReference>
<dbReference type="GO" id="GO:0050660">
    <property type="term" value="F:flavin adenine dinucleotide binding"/>
    <property type="evidence" value="ECO:0007669"/>
    <property type="project" value="InterPro"/>
</dbReference>
<dbReference type="InterPro" id="IPR000172">
    <property type="entry name" value="GMC_OxRdtase_N"/>
</dbReference>
<gene>
    <name evidence="7" type="ORF">FB45DRAFT_1104867</name>
</gene>
<dbReference type="Proteomes" id="UP001221142">
    <property type="component" value="Unassembled WGS sequence"/>
</dbReference>
<comment type="similarity">
    <text evidence="2 4">Belongs to the GMC oxidoreductase family.</text>
</comment>
<evidence type="ECO:0000256" key="1">
    <source>
        <dbReference type="ARBA" id="ARBA00001974"/>
    </source>
</evidence>
<dbReference type="PIRSF" id="PIRSF000137">
    <property type="entry name" value="Alcohol_oxidase"/>
    <property type="match status" value="1"/>
</dbReference>
<dbReference type="SUPFAM" id="SSF54373">
    <property type="entry name" value="FAD-linked reductases, C-terminal domain"/>
    <property type="match status" value="1"/>
</dbReference>
<dbReference type="Gene3D" id="3.30.560.10">
    <property type="entry name" value="Glucose Oxidase, domain 3"/>
    <property type="match status" value="1"/>
</dbReference>
<dbReference type="EMBL" id="JARKIF010000021">
    <property type="protein sequence ID" value="KAJ7617391.1"/>
    <property type="molecule type" value="Genomic_DNA"/>
</dbReference>
<keyword evidence="4" id="KW-0285">Flavoprotein</keyword>
<dbReference type="AlphaFoldDB" id="A0AAD7BDQ9"/>
<proteinExistence type="inferred from homology"/>
<evidence type="ECO:0000259" key="5">
    <source>
        <dbReference type="PROSITE" id="PS00623"/>
    </source>
</evidence>
<comment type="cofactor">
    <cofactor evidence="1 3">
        <name>FAD</name>
        <dbReference type="ChEBI" id="CHEBI:57692"/>
    </cofactor>
</comment>
<evidence type="ECO:0000256" key="3">
    <source>
        <dbReference type="PIRSR" id="PIRSR000137-2"/>
    </source>
</evidence>
<feature type="domain" description="Glucose-methanol-choline oxidoreductase N-terminal" evidence="5">
    <location>
        <begin position="91"/>
        <end position="114"/>
    </location>
</feature>
<evidence type="ECO:0000256" key="4">
    <source>
        <dbReference type="RuleBase" id="RU003968"/>
    </source>
</evidence>
<keyword evidence="3 4" id="KW-0274">FAD</keyword>
<dbReference type="PROSITE" id="PS00623">
    <property type="entry name" value="GMC_OXRED_1"/>
    <property type="match status" value="1"/>
</dbReference>
<dbReference type="SUPFAM" id="SSF51905">
    <property type="entry name" value="FAD/NAD(P)-binding domain"/>
    <property type="match status" value="1"/>
</dbReference>
<dbReference type="InterPro" id="IPR012132">
    <property type="entry name" value="GMC_OxRdtase"/>
</dbReference>
<evidence type="ECO:0000256" key="2">
    <source>
        <dbReference type="ARBA" id="ARBA00010790"/>
    </source>
</evidence>
<feature type="binding site" evidence="3">
    <location>
        <begin position="527"/>
        <end position="528"/>
    </location>
    <ligand>
        <name>FAD</name>
        <dbReference type="ChEBI" id="CHEBI:57692"/>
    </ligand>
</feature>
<feature type="binding site" evidence="3">
    <location>
        <position position="224"/>
    </location>
    <ligand>
        <name>FAD</name>
        <dbReference type="ChEBI" id="CHEBI:57692"/>
    </ligand>
</feature>
<dbReference type="PANTHER" id="PTHR11552:SF78">
    <property type="entry name" value="GLUCOSE-METHANOL-CHOLINE OXIDOREDUCTASE N-TERMINAL DOMAIN-CONTAINING PROTEIN"/>
    <property type="match status" value="1"/>
</dbReference>
<comment type="caution">
    <text evidence="7">The sequence shown here is derived from an EMBL/GenBank/DDBJ whole genome shotgun (WGS) entry which is preliminary data.</text>
</comment>
<accession>A0AAD7BDQ9</accession>
<sequence length="596" mass="64340">MTIPHSIQPAYDIVYAGGGTAACVAATRLAETFPERSILVLEHGPTTKGKKEHIQPGLYMTHLAPGSKTTVVHVSPPSEDVGGRAVGVPIGRCVGGSSSINFMVYNRPAASDLDEWERTFGNEGWSAEKMIPLFQKASPACFLSETYEPDPNMPTHGSNGPLKSRTVVTVDWALTATPFYEESINVFGRNAKWISSEGRRSDVAHHYLYNKNFPNLTVCDGCLVNRVVIENGVATGVEYLFNNQVHESAPQTLHLVKARELVVVSGGTMGSPLILERSGIGRTEILQRADIPVVVDLPGVGEGYQDHILLCPLYLIDSNEKTMDALFRGDPETLRVAQEQWDADGSGLMSTNGVEAGIKLRPRPHELPELGPEFMEYWDAERFADKPDKPVLSLGPLAMGLNSGDASLASLKAISIATFLCYPISRGHFHILSSDPSATPDFKSGFLSSPGEVAALRWGYKKGREIARRLPSFRGSFEPAQPKYPQGSAAKETETQPVSLDAPKMVYSKEDDAAIDEFLRGAVQTAWHSLGTCAMKPRAEGGVVNSKLNVYGVKNLKVADVSIAPGNVNCNTYSVAIAIGEKAAVIFAEELGGLCV</sequence>